<reference evidence="2 3" key="1">
    <citation type="journal article" date="2015" name="Nature">
        <title>rRNA introns, odd ribosomes, and small enigmatic genomes across a large radiation of phyla.</title>
        <authorList>
            <person name="Brown C.T."/>
            <person name="Hug L.A."/>
            <person name="Thomas B.C."/>
            <person name="Sharon I."/>
            <person name="Castelle C.J."/>
            <person name="Singh A."/>
            <person name="Wilkins M.J."/>
            <person name="Williams K.H."/>
            <person name="Banfield J.F."/>
        </authorList>
    </citation>
    <scope>NUCLEOTIDE SEQUENCE [LARGE SCALE GENOMIC DNA]</scope>
</reference>
<name>A0A0G1GVS7_9BACT</name>
<dbReference type="AlphaFoldDB" id="A0A0G1GVS7"/>
<accession>A0A0G1GVS7</accession>
<comment type="caution">
    <text evidence="2">The sequence shown here is derived from an EMBL/GenBank/DDBJ whole genome shotgun (WGS) entry which is preliminary data.</text>
</comment>
<dbReference type="Proteomes" id="UP000034617">
    <property type="component" value="Unassembled WGS sequence"/>
</dbReference>
<dbReference type="EMBL" id="LCHM01000006">
    <property type="protein sequence ID" value="KKT38740.1"/>
    <property type="molecule type" value="Genomic_DNA"/>
</dbReference>
<dbReference type="GO" id="GO:0016757">
    <property type="term" value="F:glycosyltransferase activity"/>
    <property type="evidence" value="ECO:0007669"/>
    <property type="project" value="InterPro"/>
</dbReference>
<organism evidence="2 3">
    <name type="scientific">Candidatus Gottesmanbacteria bacterium GW2011_GWB1_44_11c</name>
    <dbReference type="NCBI Taxonomy" id="1618447"/>
    <lineage>
        <taxon>Bacteria</taxon>
        <taxon>Candidatus Gottesmaniibacteriota</taxon>
    </lineage>
</organism>
<dbReference type="PANTHER" id="PTHR45947:SF3">
    <property type="entry name" value="SULFOQUINOVOSYL TRANSFERASE SQD2"/>
    <property type="match status" value="1"/>
</dbReference>
<dbReference type="InterPro" id="IPR001296">
    <property type="entry name" value="Glyco_trans_1"/>
</dbReference>
<keyword evidence="2" id="KW-0808">Transferase</keyword>
<evidence type="ECO:0000313" key="3">
    <source>
        <dbReference type="Proteomes" id="UP000034617"/>
    </source>
</evidence>
<gene>
    <name evidence="2" type="ORF">UW22_C0006G0006</name>
</gene>
<protein>
    <submittedName>
        <fullName evidence="2">Glycosyl transferase group 1</fullName>
    </submittedName>
</protein>
<sequence length="374" mass="42380">MKVALVYDRVNKIGGAERVLTALHTLWPEAPLFTSVYDPIRAPWARTFDVKTTFLQHIPFAKSHHEWFAWLTPFAFGSLSLDGYDVVISVTSAEAKSIITKPETLHICYCLTPTRYLWSGERTYTENTGFGIFHTIAKTMFSVLLPALRDWDQVASQRPDRFIAISKRVEERIRNYYKRTADEVIYPPVDTDFFRPSTSGHKDGDYYLFVSRLVPYKRADIVVGACSHLQKRLIVIGNGSEKSTLRTIAGPAVQFINDNLTDRALVRYYQNCRAFLFAGDEDFGIVAGEAQASGKPVIAYAQSGVSEIVTDGKTGLLYASQSKKGLEDAIIRFEKMKFSSSECRKNALRFSNRIFQKAIKGFVEREFQKLETTL</sequence>
<dbReference type="Gene3D" id="3.40.50.2000">
    <property type="entry name" value="Glycogen Phosphorylase B"/>
    <property type="match status" value="2"/>
</dbReference>
<evidence type="ECO:0000259" key="1">
    <source>
        <dbReference type="Pfam" id="PF00534"/>
    </source>
</evidence>
<proteinExistence type="predicted"/>
<dbReference type="InterPro" id="IPR050194">
    <property type="entry name" value="Glycosyltransferase_grp1"/>
</dbReference>
<dbReference type="Pfam" id="PF00534">
    <property type="entry name" value="Glycos_transf_1"/>
    <property type="match status" value="1"/>
</dbReference>
<dbReference type="PANTHER" id="PTHR45947">
    <property type="entry name" value="SULFOQUINOVOSYL TRANSFERASE SQD2"/>
    <property type="match status" value="1"/>
</dbReference>
<evidence type="ECO:0000313" key="2">
    <source>
        <dbReference type="EMBL" id="KKT38740.1"/>
    </source>
</evidence>
<dbReference type="SUPFAM" id="SSF53756">
    <property type="entry name" value="UDP-Glycosyltransferase/glycogen phosphorylase"/>
    <property type="match status" value="1"/>
</dbReference>
<feature type="domain" description="Glycosyl transferase family 1" evidence="1">
    <location>
        <begin position="195"/>
        <end position="347"/>
    </location>
</feature>